<evidence type="ECO:0000313" key="2">
    <source>
        <dbReference type="Proteomes" id="UP000199398"/>
    </source>
</evidence>
<accession>A0A1I4U1E2</accession>
<dbReference type="STRING" id="455193.SAMN05421805_1011677"/>
<reference evidence="1 2" key="1">
    <citation type="submission" date="2016-10" db="EMBL/GenBank/DDBJ databases">
        <authorList>
            <person name="de Groot N.N."/>
        </authorList>
    </citation>
    <scope>NUCLEOTIDE SEQUENCE [LARGE SCALE GENOMIC DNA]</scope>
    <source>
        <strain evidence="1 2">CPCC 201259</strain>
    </source>
</reference>
<proteinExistence type="predicted"/>
<dbReference type="Proteomes" id="UP000199398">
    <property type="component" value="Unassembled WGS sequence"/>
</dbReference>
<dbReference type="AlphaFoldDB" id="A0A1I4U1E2"/>
<organism evidence="1 2">
    <name type="scientific">Saccharopolyspora antimicrobica</name>
    <dbReference type="NCBI Taxonomy" id="455193"/>
    <lineage>
        <taxon>Bacteria</taxon>
        <taxon>Bacillati</taxon>
        <taxon>Actinomycetota</taxon>
        <taxon>Actinomycetes</taxon>
        <taxon>Pseudonocardiales</taxon>
        <taxon>Pseudonocardiaceae</taxon>
        <taxon>Saccharopolyspora</taxon>
    </lineage>
</organism>
<evidence type="ECO:0000313" key="1">
    <source>
        <dbReference type="EMBL" id="SFM82824.1"/>
    </source>
</evidence>
<dbReference type="InterPro" id="IPR029058">
    <property type="entry name" value="AB_hydrolase_fold"/>
</dbReference>
<sequence>MQRPGGRWSAAQTWAALEHPALILAWDTDPLHPVSTAERLHELLPNSALHVSKTAEDVKSWTNRVIQFFSG</sequence>
<protein>
    <submittedName>
        <fullName evidence="1">Uncharacterized protein</fullName>
    </submittedName>
</protein>
<name>A0A1I4U1E2_9PSEU</name>
<dbReference type="Gene3D" id="3.40.50.1820">
    <property type="entry name" value="alpha/beta hydrolase"/>
    <property type="match status" value="1"/>
</dbReference>
<dbReference type="RefSeq" id="WP_177241898.1">
    <property type="nucleotide sequence ID" value="NZ_FOUP01000001.1"/>
</dbReference>
<gene>
    <name evidence="1" type="ORF">SAMN05421805_1011677</name>
</gene>
<dbReference type="SUPFAM" id="SSF53474">
    <property type="entry name" value="alpha/beta-Hydrolases"/>
    <property type="match status" value="1"/>
</dbReference>
<dbReference type="EMBL" id="FOUP01000001">
    <property type="protein sequence ID" value="SFM82824.1"/>
    <property type="molecule type" value="Genomic_DNA"/>
</dbReference>